<comment type="caution">
    <text evidence="1">The sequence shown here is derived from an EMBL/GenBank/DDBJ whole genome shotgun (WGS) entry which is preliminary data.</text>
</comment>
<evidence type="ECO:0000313" key="2">
    <source>
        <dbReference type="Proteomes" id="UP000639396"/>
    </source>
</evidence>
<dbReference type="Pfam" id="PF12982">
    <property type="entry name" value="DUF3866"/>
    <property type="match status" value="1"/>
</dbReference>
<gene>
    <name evidence="1" type="ORF">IDH45_05280</name>
</gene>
<accession>A0A927C4W7</accession>
<protein>
    <submittedName>
        <fullName evidence="1">DUF3866 family protein</fullName>
    </submittedName>
</protein>
<sequence>MIRWKKGSVVRIIRERHGIQEAEVLTDDGHRQSAIHYTDTLPKLKEGDRVKLNTTAVELGLGSGGYHFVIDITDGADDRVVTDPAYGRLGKGHLMKLRYTGLQRAVLSVEEPESPHHALFAEPRSLDGMPVLIGELHSMLPIALSWIRLEGGPDCRALRVSYVMSDGGALPLGYSRHVSRLNGLGWLAGTVTYGHAYGGDLEAVNKYTALLAARHVQRADIAIAVMGPGIAGTGTPYGHTATEMAELIHAVCALGGEPVVIPRISFADSRARHRGISHHLLETLGKLTLARATVPLPELDDAEQRELLERQLERSGCASRHEIVRVSGVRLEEIGDRLSLYPEEIRTMGKGLRDDPPFFAAVCAAARVGARLVHTRRSTAAEE</sequence>
<organism evidence="1 2">
    <name type="scientific">Paenibacillus oceani</name>
    <dbReference type="NCBI Taxonomy" id="2772510"/>
    <lineage>
        <taxon>Bacteria</taxon>
        <taxon>Bacillati</taxon>
        <taxon>Bacillota</taxon>
        <taxon>Bacilli</taxon>
        <taxon>Bacillales</taxon>
        <taxon>Paenibacillaceae</taxon>
        <taxon>Paenibacillus</taxon>
    </lineage>
</organism>
<dbReference type="EMBL" id="JACXJA010000005">
    <property type="protein sequence ID" value="MBD2861403.1"/>
    <property type="molecule type" value="Genomic_DNA"/>
</dbReference>
<reference evidence="1" key="1">
    <citation type="submission" date="2020-09" db="EMBL/GenBank/DDBJ databases">
        <title>A novel bacterium of genus Paenibacillus, isolated from South China Sea.</title>
        <authorList>
            <person name="Huang H."/>
            <person name="Mo K."/>
            <person name="Hu Y."/>
        </authorList>
    </citation>
    <scope>NUCLEOTIDE SEQUENCE</scope>
    <source>
        <strain evidence="1">IB182363</strain>
    </source>
</reference>
<dbReference type="Proteomes" id="UP000639396">
    <property type="component" value="Unassembled WGS sequence"/>
</dbReference>
<evidence type="ECO:0000313" key="1">
    <source>
        <dbReference type="EMBL" id="MBD2861403.1"/>
    </source>
</evidence>
<dbReference type="AlphaFoldDB" id="A0A927C4W7"/>
<keyword evidence="2" id="KW-1185">Reference proteome</keyword>
<proteinExistence type="predicted"/>
<dbReference type="InterPro" id="IPR024479">
    <property type="entry name" value="DUF3866"/>
</dbReference>
<dbReference type="RefSeq" id="WP_190925361.1">
    <property type="nucleotide sequence ID" value="NZ_JACXJA010000005.1"/>
</dbReference>
<name>A0A927C4W7_9BACL</name>